<dbReference type="InterPro" id="IPR056064">
    <property type="entry name" value="DUF7647"/>
</dbReference>
<feature type="domain" description="GTF3C1 extended winged-helix" evidence="9">
    <location>
        <begin position="558"/>
        <end position="662"/>
    </location>
</feature>
<dbReference type="InterPro" id="IPR056020">
    <property type="entry name" value="DUF7599"/>
</dbReference>
<evidence type="ECO:0000259" key="9">
    <source>
        <dbReference type="Pfam" id="PF24101"/>
    </source>
</evidence>
<dbReference type="InterPro" id="IPR056428">
    <property type="entry name" value="WH_GTF3C1"/>
</dbReference>
<evidence type="ECO:0000256" key="1">
    <source>
        <dbReference type="ARBA" id="ARBA00004123"/>
    </source>
</evidence>
<keyword evidence="2" id="KW-0597">Phosphoprotein</keyword>
<feature type="domain" description="General transcription factor 3C polypeptide 1 winged-helix" evidence="8">
    <location>
        <begin position="1"/>
        <end position="101"/>
    </location>
</feature>
<comment type="caution">
    <text evidence="13">The sequence shown here is derived from an EMBL/GenBank/DDBJ whole genome shotgun (WGS) entry which is preliminary data.</text>
</comment>
<dbReference type="Pfam" id="PF23704">
    <property type="entry name" value="WHD_GTF3C1_N"/>
    <property type="match status" value="1"/>
</dbReference>
<feature type="domain" description="B-block binding subunit of TFIIIC" evidence="7">
    <location>
        <begin position="111"/>
        <end position="186"/>
    </location>
</feature>
<dbReference type="InterPro" id="IPR007309">
    <property type="entry name" value="TFIIIC_Bblock-bd"/>
</dbReference>
<dbReference type="InterPro" id="IPR056467">
    <property type="entry name" value="eWH_GTF3C1"/>
</dbReference>
<feature type="domain" description="DUF7646" evidence="11">
    <location>
        <begin position="343"/>
        <end position="426"/>
    </location>
</feature>
<dbReference type="GO" id="GO:0000127">
    <property type="term" value="C:transcription factor TFIIIC complex"/>
    <property type="evidence" value="ECO:0007669"/>
    <property type="project" value="InterPro"/>
</dbReference>
<dbReference type="InterPro" id="IPR036390">
    <property type="entry name" value="WH_DNA-bd_sf"/>
</dbReference>
<keyword evidence="4" id="KW-0804">Transcription</keyword>
<dbReference type="Pfam" id="PF24538">
    <property type="entry name" value="DUF7599"/>
    <property type="match status" value="1"/>
</dbReference>
<keyword evidence="5" id="KW-0539">Nucleus</keyword>
<evidence type="ECO:0000256" key="6">
    <source>
        <dbReference type="SAM" id="MobiDB-lite"/>
    </source>
</evidence>
<dbReference type="InterPro" id="IPR056063">
    <property type="entry name" value="DUF7646"/>
</dbReference>
<dbReference type="InterPro" id="IPR036388">
    <property type="entry name" value="WH-like_DNA-bd_sf"/>
</dbReference>
<evidence type="ECO:0000259" key="8">
    <source>
        <dbReference type="Pfam" id="PF23704"/>
    </source>
</evidence>
<reference evidence="13" key="1">
    <citation type="submission" date="2023-05" db="EMBL/GenBank/DDBJ databases">
        <title>Nepenthes gracilis genome sequencing.</title>
        <authorList>
            <person name="Fukushima K."/>
        </authorList>
    </citation>
    <scope>NUCLEOTIDE SEQUENCE</scope>
    <source>
        <strain evidence="13">SING2019-196</strain>
    </source>
</reference>
<name>A0AAD3XVQ8_NEPGR</name>
<dbReference type="GO" id="GO:0005634">
    <property type="term" value="C:nucleus"/>
    <property type="evidence" value="ECO:0007669"/>
    <property type="project" value="UniProtKB-SubCell"/>
</dbReference>
<dbReference type="InterPro" id="IPR035625">
    <property type="entry name" value="Tfc3-like_eWH"/>
</dbReference>
<dbReference type="Pfam" id="PF04182">
    <property type="entry name" value="B-block_TFIIIC"/>
    <property type="match status" value="1"/>
</dbReference>
<evidence type="ECO:0000313" key="14">
    <source>
        <dbReference type="Proteomes" id="UP001279734"/>
    </source>
</evidence>
<evidence type="ECO:0000259" key="7">
    <source>
        <dbReference type="Pfam" id="PF04182"/>
    </source>
</evidence>
<protein>
    <recommendedName>
        <fullName evidence="15">B-block binding subunit of TFIIIC domain-containing protein</fullName>
    </recommendedName>
</protein>
<evidence type="ECO:0000256" key="3">
    <source>
        <dbReference type="ARBA" id="ARBA00023125"/>
    </source>
</evidence>
<feature type="compositionally biased region" description="Polar residues" evidence="6">
    <location>
        <begin position="550"/>
        <end position="560"/>
    </location>
</feature>
<feature type="region of interest" description="Disordered" evidence="6">
    <location>
        <begin position="537"/>
        <end position="560"/>
    </location>
</feature>
<accession>A0AAD3XVQ8</accession>
<dbReference type="AlphaFoldDB" id="A0AAD3XVQ8"/>
<evidence type="ECO:0000256" key="2">
    <source>
        <dbReference type="ARBA" id="ARBA00022553"/>
    </source>
</evidence>
<organism evidence="13 14">
    <name type="scientific">Nepenthes gracilis</name>
    <name type="common">Slender pitcher plant</name>
    <dbReference type="NCBI Taxonomy" id="150966"/>
    <lineage>
        <taxon>Eukaryota</taxon>
        <taxon>Viridiplantae</taxon>
        <taxon>Streptophyta</taxon>
        <taxon>Embryophyta</taxon>
        <taxon>Tracheophyta</taxon>
        <taxon>Spermatophyta</taxon>
        <taxon>Magnoliopsida</taxon>
        <taxon>eudicotyledons</taxon>
        <taxon>Gunneridae</taxon>
        <taxon>Pentapetalae</taxon>
        <taxon>Caryophyllales</taxon>
        <taxon>Nepenthaceae</taxon>
        <taxon>Nepenthes</taxon>
    </lineage>
</organism>
<evidence type="ECO:0000259" key="12">
    <source>
        <dbReference type="Pfam" id="PF24658"/>
    </source>
</evidence>
<dbReference type="Gene3D" id="1.10.10.10">
    <property type="entry name" value="Winged helix-like DNA-binding domain superfamily/Winged helix DNA-binding domain"/>
    <property type="match status" value="1"/>
</dbReference>
<evidence type="ECO:0000256" key="5">
    <source>
        <dbReference type="ARBA" id="ARBA00023242"/>
    </source>
</evidence>
<dbReference type="InterPro" id="IPR044210">
    <property type="entry name" value="Tfc3-like"/>
</dbReference>
<keyword evidence="3" id="KW-0238">DNA-binding</keyword>
<comment type="subcellular location">
    <subcellularLocation>
        <location evidence="1">Nucleus</location>
    </subcellularLocation>
</comment>
<sequence length="992" mass="111469">MDSIIHAALEEICSQASNGLYLSHLWPKLLPSFSAAGLQPCNSVKRAFWSNLLKISGIQFIAGDVSFVQSDSRIQSFEECEKLNLKIVAGENLRDCFLGLYDSKALNSNQRPVLERLGAARENGVTQEQLSKELGIQGNNFFYVVKSLESRGLVVRQSTIVRKKEPLSAASCCSPVTTNLICLHRYAFPLGSQQRLEITKENKNLTNDVRESVNSADVIFGECGQDDVLVKDFLPAMKAICERLEQADGKVLVVSDIKRDLGYQKTQGHRAWRNICGRLKDAGVVEIFDAKVDGKVSATTSLKSNKAVSCLRLVKKFSPKLFEPKTLEIGYDGAEAEQLITLGRKGQITEQLVELPIEQQMFDMIDAEGSKGLIVFEVWKRLGINSKRNHNRLNVMTSRFGLVQLPENHKRVTAYRVWTPRNFGLESSNFFLGKPGNLLNEKENHAAAAAADSNCETSCTPDLDFATLDHDFVTTRSTEKRDTQQDLSCHIPENGKYDQRLLCPSSLQGSLSHMRITVPDPNFSVVGTTEFNASSVETSSHRLSKSLSSQPRQRYPSLTSAQREKRILERLKKEKIILKCELHRWLDSLENGQRKMDRKTLLRCLKKLEEDGSCKLILYSVPGVTNYGRHREVPVVLHPSFKAHDLSDQVLDRLRSFEMKTRGQGSSRLKNDKSVPLLNDIQRIQIKSNSEAQSIKSEAMRANGFVLAKMSRTRLLHNFLWGYVNISSGNKEALPLGEHFYLSKNPHSTCKLFALDAAIKAIPLELFLQVVGCSHKLEGMVEKCKSGLLLSDLPKEEYKCMMNTQATARLSWLIDILQRLKLIRLVADESLKEGAEITHATLTHALELKPYIEEPPLGVSLSLDSGSHDLRPHLRHDFVLSTREAVEKYWQTLEYCYAASDAKAALHAFPGSSVREADVTVNLLEFCAFYFTSPPFVGKAELNKSSFQFSVEQPRASFLMLIFPTIFAFEVIHTVSIEFAKYIPIKLYFPPV</sequence>
<dbReference type="Proteomes" id="UP001279734">
    <property type="component" value="Unassembled WGS sequence"/>
</dbReference>
<dbReference type="Pfam" id="PF24657">
    <property type="entry name" value="DUF7646"/>
    <property type="match status" value="1"/>
</dbReference>
<dbReference type="Pfam" id="PF24658">
    <property type="entry name" value="DUF7647"/>
    <property type="match status" value="1"/>
</dbReference>
<evidence type="ECO:0000259" key="10">
    <source>
        <dbReference type="Pfam" id="PF24538"/>
    </source>
</evidence>
<dbReference type="GO" id="GO:0006384">
    <property type="term" value="P:transcription initiation at RNA polymerase III promoter"/>
    <property type="evidence" value="ECO:0007669"/>
    <property type="project" value="InterPro"/>
</dbReference>
<gene>
    <name evidence="13" type="ORF">Nepgr_019991</name>
</gene>
<dbReference type="GO" id="GO:0003677">
    <property type="term" value="F:DNA binding"/>
    <property type="evidence" value="ECO:0007669"/>
    <property type="project" value="UniProtKB-KW"/>
</dbReference>
<dbReference type="CDD" id="cd16169">
    <property type="entry name" value="Tau138_eWH"/>
    <property type="match status" value="1"/>
</dbReference>
<dbReference type="PANTHER" id="PTHR15180">
    <property type="entry name" value="GENERAL TRANSCRIPTION FACTOR 3C POLYPEPTIDE 1"/>
    <property type="match status" value="1"/>
</dbReference>
<dbReference type="PANTHER" id="PTHR15180:SF1">
    <property type="entry name" value="GENERAL TRANSCRIPTION FACTOR 3C POLYPEPTIDE 1"/>
    <property type="match status" value="1"/>
</dbReference>
<keyword evidence="14" id="KW-1185">Reference proteome</keyword>
<feature type="domain" description="DUF7599" evidence="10">
    <location>
        <begin position="231"/>
        <end position="325"/>
    </location>
</feature>
<dbReference type="SUPFAM" id="SSF46785">
    <property type="entry name" value="Winged helix' DNA-binding domain"/>
    <property type="match status" value="1"/>
</dbReference>
<evidence type="ECO:0000256" key="4">
    <source>
        <dbReference type="ARBA" id="ARBA00023163"/>
    </source>
</evidence>
<evidence type="ECO:0000259" key="11">
    <source>
        <dbReference type="Pfam" id="PF24657"/>
    </source>
</evidence>
<evidence type="ECO:0008006" key="15">
    <source>
        <dbReference type="Google" id="ProtNLM"/>
    </source>
</evidence>
<feature type="domain" description="DUF7647" evidence="12">
    <location>
        <begin position="745"/>
        <end position="916"/>
    </location>
</feature>
<dbReference type="GO" id="GO:0042791">
    <property type="term" value="P:5S class rRNA transcription by RNA polymerase III"/>
    <property type="evidence" value="ECO:0007669"/>
    <property type="project" value="TreeGrafter"/>
</dbReference>
<evidence type="ECO:0000313" key="13">
    <source>
        <dbReference type="EMBL" id="GMH18150.1"/>
    </source>
</evidence>
<dbReference type="EMBL" id="BSYO01000018">
    <property type="protein sequence ID" value="GMH18150.1"/>
    <property type="molecule type" value="Genomic_DNA"/>
</dbReference>
<dbReference type="Pfam" id="PF24101">
    <property type="entry name" value="WHD_GTF3C1"/>
    <property type="match status" value="1"/>
</dbReference>
<proteinExistence type="predicted"/>